<dbReference type="PANTHER" id="PTHR10429">
    <property type="entry name" value="DNA-3-METHYLADENINE GLYCOSYLASE"/>
    <property type="match status" value="1"/>
</dbReference>
<evidence type="ECO:0000256" key="2">
    <source>
        <dbReference type="ARBA" id="ARBA00022763"/>
    </source>
</evidence>
<evidence type="ECO:0000256" key="5">
    <source>
        <dbReference type="HAMAP-Rule" id="MF_00527"/>
    </source>
</evidence>
<dbReference type="GO" id="GO:0016798">
    <property type="term" value="F:hydrolase activity, acting on glycosyl bonds"/>
    <property type="evidence" value="ECO:0007669"/>
    <property type="project" value="UniProtKB-KW"/>
</dbReference>
<keyword evidence="4 5" id="KW-0234">DNA repair</keyword>
<accession>A0ABY6YXA8</accession>
<evidence type="ECO:0000313" key="6">
    <source>
        <dbReference type="EMBL" id="WAH35232.1"/>
    </source>
</evidence>
<sequence length="209" mass="23452">MIPKKVDRLLLQPIDSSFFDMPTLELARSLLGKLLVKETRAGITAGWIVETEGYIGPADRAAHSYGNRRTARTDVMFGPPGYVYTYVMHTHCLINVVSGPVNHPEVVLIRALEPFCGIELMYARRGTDKRKEELTNGPGKLTKALGIEKADYGRPLFARPLFVAEGKEIESVSVGRRIGIENSGEARDYPWRFWVSGNRFVSKTRRQGE</sequence>
<dbReference type="InterPro" id="IPR011034">
    <property type="entry name" value="Formyl_transferase-like_C_sf"/>
</dbReference>
<dbReference type="PANTHER" id="PTHR10429:SF0">
    <property type="entry name" value="DNA-3-METHYLADENINE GLYCOSYLASE"/>
    <property type="match status" value="1"/>
</dbReference>
<dbReference type="Pfam" id="PF02245">
    <property type="entry name" value="Pur_DNA_glyco"/>
    <property type="match status" value="1"/>
</dbReference>
<keyword evidence="2 5" id="KW-0227">DNA damage</keyword>
<dbReference type="NCBIfam" id="TIGR00567">
    <property type="entry name" value="3mg"/>
    <property type="match status" value="1"/>
</dbReference>
<name>A0ABY6YXA8_9BACL</name>
<keyword evidence="7" id="KW-1185">Reference proteome</keyword>
<comment type="similarity">
    <text evidence="1 5">Belongs to the DNA glycosylase MPG family.</text>
</comment>
<protein>
    <recommendedName>
        <fullName evidence="5">Putative 3-methyladenine DNA glycosylase</fullName>
        <ecNumber evidence="5">3.2.2.-</ecNumber>
    </recommendedName>
</protein>
<dbReference type="InterPro" id="IPR003180">
    <property type="entry name" value="MPG"/>
</dbReference>
<evidence type="ECO:0000256" key="4">
    <source>
        <dbReference type="ARBA" id="ARBA00023204"/>
    </source>
</evidence>
<gene>
    <name evidence="6" type="ORF">NZD86_13020</name>
</gene>
<evidence type="ECO:0000256" key="1">
    <source>
        <dbReference type="ARBA" id="ARBA00009232"/>
    </source>
</evidence>
<dbReference type="SUPFAM" id="SSF50486">
    <property type="entry name" value="FMT C-terminal domain-like"/>
    <property type="match status" value="1"/>
</dbReference>
<proteinExistence type="inferred from homology"/>
<dbReference type="Proteomes" id="UP001164803">
    <property type="component" value="Chromosome"/>
</dbReference>
<reference evidence="6" key="1">
    <citation type="submission" date="2022-08" db="EMBL/GenBank/DDBJ databases">
        <title>Alicyclobacillus dauci DSM2870, complete genome.</title>
        <authorList>
            <person name="Wang Q."/>
            <person name="Cai R."/>
            <person name="Wang Z."/>
        </authorList>
    </citation>
    <scope>NUCLEOTIDE SEQUENCE</scope>
    <source>
        <strain evidence="6">DSM 28700</strain>
    </source>
</reference>
<evidence type="ECO:0000256" key="3">
    <source>
        <dbReference type="ARBA" id="ARBA00022801"/>
    </source>
</evidence>
<evidence type="ECO:0000313" key="7">
    <source>
        <dbReference type="Proteomes" id="UP001164803"/>
    </source>
</evidence>
<dbReference type="EC" id="3.2.2.-" evidence="5"/>
<dbReference type="EMBL" id="CP104064">
    <property type="protein sequence ID" value="WAH35232.1"/>
    <property type="molecule type" value="Genomic_DNA"/>
</dbReference>
<dbReference type="Gene3D" id="3.10.300.10">
    <property type="entry name" value="Methylpurine-DNA glycosylase (MPG)"/>
    <property type="match status" value="1"/>
</dbReference>
<keyword evidence="6" id="KW-0326">Glycosidase</keyword>
<organism evidence="6 7">
    <name type="scientific">Alicyclobacillus dauci</name>
    <dbReference type="NCBI Taxonomy" id="1475485"/>
    <lineage>
        <taxon>Bacteria</taxon>
        <taxon>Bacillati</taxon>
        <taxon>Bacillota</taxon>
        <taxon>Bacilli</taxon>
        <taxon>Bacillales</taxon>
        <taxon>Alicyclobacillaceae</taxon>
        <taxon>Alicyclobacillus</taxon>
    </lineage>
</organism>
<dbReference type="InterPro" id="IPR036995">
    <property type="entry name" value="MPG_sf"/>
</dbReference>
<dbReference type="HAMAP" id="MF_00527">
    <property type="entry name" value="3MGH"/>
    <property type="match status" value="1"/>
</dbReference>
<keyword evidence="3 5" id="KW-0378">Hydrolase</keyword>
<dbReference type="CDD" id="cd00540">
    <property type="entry name" value="AAG"/>
    <property type="match status" value="1"/>
</dbReference>
<dbReference type="NCBIfam" id="NF002002">
    <property type="entry name" value="PRK00802.1-2"/>
    <property type="match status" value="1"/>
</dbReference>